<protein>
    <submittedName>
        <fullName evidence="2">Myostatin</fullName>
    </submittedName>
</protein>
<gene>
    <name evidence="2" type="primary">mstn</name>
</gene>
<accession>B6ETP0</accession>
<reference evidence="2" key="1">
    <citation type="journal article" date="2009" name="BMC Res. Notes">
        <title>An insertion in the coding region of the myostatin (MSTN) gene affects carcass conformation and fatness in the Norwegian Spaelsau (Ovis aries).</title>
        <authorList>
            <person name="Boman I.A."/>
            <person name="Vage D.I."/>
        </authorList>
    </citation>
    <scope>NUCLEOTIDE SEQUENCE</scope>
</reference>
<keyword evidence="1" id="KW-1133">Transmembrane helix</keyword>
<name>B6ETP0_SHEEP</name>
<evidence type="ECO:0000313" key="2">
    <source>
        <dbReference type="EMBL" id="CAR63506.1"/>
    </source>
</evidence>
<keyword evidence="1" id="KW-0812">Transmembrane</keyword>
<sequence length="48" mass="5608">MQKLQIFVYIYLFMLLVAGPVDLNENSEQKENVEKKGLCKCMLVETKQ</sequence>
<proteinExistence type="evidence at transcript level"/>
<dbReference type="AlphaFoldDB" id="B6ETP0"/>
<feature type="transmembrane region" description="Helical" evidence="1">
    <location>
        <begin position="6"/>
        <end position="23"/>
    </location>
</feature>
<organism evidence="2">
    <name type="scientific">Ovis aries</name>
    <name type="common">Sheep</name>
    <dbReference type="NCBI Taxonomy" id="9940"/>
    <lineage>
        <taxon>Eukaryota</taxon>
        <taxon>Metazoa</taxon>
        <taxon>Chordata</taxon>
        <taxon>Craniata</taxon>
        <taxon>Vertebrata</taxon>
        <taxon>Euteleostomi</taxon>
        <taxon>Mammalia</taxon>
        <taxon>Eutheria</taxon>
        <taxon>Laurasiatheria</taxon>
        <taxon>Artiodactyla</taxon>
        <taxon>Ruminantia</taxon>
        <taxon>Pecora</taxon>
        <taxon>Bovidae</taxon>
        <taxon>Caprinae</taxon>
        <taxon>Ovis</taxon>
    </lineage>
</organism>
<dbReference type="EMBL" id="FM207636">
    <property type="protein sequence ID" value="CAR63506.1"/>
    <property type="molecule type" value="mRNA"/>
</dbReference>
<keyword evidence="1" id="KW-0472">Membrane</keyword>
<evidence type="ECO:0000256" key="1">
    <source>
        <dbReference type="SAM" id="Phobius"/>
    </source>
</evidence>